<protein>
    <submittedName>
        <fullName evidence="1">Uncharacterized protein MANES_06G142400</fullName>
    </submittedName>
</protein>
<name>A0A2P2LWV3_RHIMU</name>
<reference evidence="1" key="1">
    <citation type="submission" date="2018-02" db="EMBL/GenBank/DDBJ databases">
        <title>Rhizophora mucronata_Transcriptome.</title>
        <authorList>
            <person name="Meera S.P."/>
            <person name="Sreeshan A."/>
            <person name="Augustine A."/>
        </authorList>
    </citation>
    <scope>NUCLEOTIDE SEQUENCE</scope>
    <source>
        <tissue evidence="1">Leaf</tissue>
    </source>
</reference>
<proteinExistence type="predicted"/>
<dbReference type="AlphaFoldDB" id="A0A2P2LWV3"/>
<evidence type="ECO:0000313" key="1">
    <source>
        <dbReference type="EMBL" id="MBX22447.1"/>
    </source>
</evidence>
<sequence>MPTRHTLPPDLVAPSAVDMVLVKPAQSKATSTSVPIALCISNTSSATSSIFVETLTIWSAPRSLATDKR</sequence>
<accession>A0A2P2LWV3</accession>
<dbReference type="EMBL" id="GGEC01041963">
    <property type="protein sequence ID" value="MBX22447.1"/>
    <property type="molecule type" value="Transcribed_RNA"/>
</dbReference>
<organism evidence="1">
    <name type="scientific">Rhizophora mucronata</name>
    <name type="common">Asiatic mangrove</name>
    <dbReference type="NCBI Taxonomy" id="61149"/>
    <lineage>
        <taxon>Eukaryota</taxon>
        <taxon>Viridiplantae</taxon>
        <taxon>Streptophyta</taxon>
        <taxon>Embryophyta</taxon>
        <taxon>Tracheophyta</taxon>
        <taxon>Spermatophyta</taxon>
        <taxon>Magnoliopsida</taxon>
        <taxon>eudicotyledons</taxon>
        <taxon>Gunneridae</taxon>
        <taxon>Pentapetalae</taxon>
        <taxon>rosids</taxon>
        <taxon>fabids</taxon>
        <taxon>Malpighiales</taxon>
        <taxon>Rhizophoraceae</taxon>
        <taxon>Rhizophora</taxon>
    </lineage>
</organism>